<protein>
    <submittedName>
        <fullName evidence="1">Uncharacterized protein</fullName>
    </submittedName>
</protein>
<organism evidence="1 2">
    <name type="scientific">Puccinia triticina</name>
    <dbReference type="NCBI Taxonomy" id="208348"/>
    <lineage>
        <taxon>Eukaryota</taxon>
        <taxon>Fungi</taxon>
        <taxon>Dikarya</taxon>
        <taxon>Basidiomycota</taxon>
        <taxon>Pucciniomycotina</taxon>
        <taxon>Pucciniomycetes</taxon>
        <taxon>Pucciniales</taxon>
        <taxon>Pucciniaceae</taxon>
        <taxon>Puccinia</taxon>
    </lineage>
</organism>
<evidence type="ECO:0000313" key="1">
    <source>
        <dbReference type="EMBL" id="WAQ86885.1"/>
    </source>
</evidence>
<proteinExistence type="predicted"/>
<dbReference type="GeneID" id="77812134"/>
<gene>
    <name evidence="1" type="ORF">PtA15_7A614</name>
</gene>
<evidence type="ECO:0000313" key="2">
    <source>
        <dbReference type="Proteomes" id="UP001164743"/>
    </source>
</evidence>
<sequence length="171" mass="19061">MSHQTKKNDLVFTSRMAQPQSQPHTNRAINSNENRRTTTMIHLLSAAAVQEGRFWVYLSLQTIYSANRHILHFQPTIYSLLSHPSPYNIHLLNEENPTPAKTVPEPAKTIPESPTPAKISHAAAQKVPQAVKNHVEVEGVTEAPQDLKIFILILTTPLKKIGPFHNVPEGG</sequence>
<dbReference type="Proteomes" id="UP001164743">
    <property type="component" value="Chromosome 7A"/>
</dbReference>
<dbReference type="RefSeq" id="XP_053022440.1">
    <property type="nucleotide sequence ID" value="XM_053171239.1"/>
</dbReference>
<accession>A0ABY7CSZ6</accession>
<dbReference type="EMBL" id="CP110427">
    <property type="protein sequence ID" value="WAQ86885.1"/>
    <property type="molecule type" value="Genomic_DNA"/>
</dbReference>
<reference evidence="1" key="1">
    <citation type="submission" date="2022-10" db="EMBL/GenBank/DDBJ databases">
        <title>Puccinia triticina Genome sequencing and assembly.</title>
        <authorList>
            <person name="Li C."/>
        </authorList>
    </citation>
    <scope>NUCLEOTIDE SEQUENCE</scope>
    <source>
        <strain evidence="1">Pt15</strain>
    </source>
</reference>
<keyword evidence="2" id="KW-1185">Reference proteome</keyword>
<name>A0ABY7CSZ6_9BASI</name>